<dbReference type="Pfam" id="PF02765">
    <property type="entry name" value="POT1"/>
    <property type="match status" value="1"/>
</dbReference>
<evidence type="ECO:0000256" key="5">
    <source>
        <dbReference type="ARBA" id="ARBA00022454"/>
    </source>
</evidence>
<name>A0AAD4IAS6_9PLEO</name>
<dbReference type="SUPFAM" id="SSF50249">
    <property type="entry name" value="Nucleic acid-binding proteins"/>
    <property type="match status" value="2"/>
</dbReference>
<keyword evidence="6" id="KW-0779">Telomere</keyword>
<feature type="region of interest" description="Disordered" evidence="9">
    <location>
        <begin position="326"/>
        <end position="373"/>
    </location>
</feature>
<reference evidence="11" key="1">
    <citation type="submission" date="2021-07" db="EMBL/GenBank/DDBJ databases">
        <title>Genome Resource of American Ginseng Black Spot Pathogen Alternaria panax.</title>
        <authorList>
            <person name="Qiu C."/>
            <person name="Wang W."/>
            <person name="Liu Z."/>
        </authorList>
    </citation>
    <scope>NUCLEOTIDE SEQUENCE</scope>
    <source>
        <strain evidence="11">BNCC115425</strain>
    </source>
</reference>
<dbReference type="InterPro" id="IPR028389">
    <property type="entry name" value="POT1"/>
</dbReference>
<proteinExistence type="inferred from homology"/>
<feature type="domain" description="Telomeric single stranded DNA binding POT1/Cdc13" evidence="10">
    <location>
        <begin position="9"/>
        <end position="139"/>
    </location>
</feature>
<evidence type="ECO:0000313" key="11">
    <source>
        <dbReference type="EMBL" id="KAG9191238.1"/>
    </source>
</evidence>
<dbReference type="AlphaFoldDB" id="A0AAD4IAS6"/>
<evidence type="ECO:0000259" key="10">
    <source>
        <dbReference type="SMART" id="SM00976"/>
    </source>
</evidence>
<comment type="similarity">
    <text evidence="3">Belongs to the telombin family.</text>
</comment>
<keyword evidence="12" id="KW-1185">Reference proteome</keyword>
<dbReference type="GO" id="GO:0000783">
    <property type="term" value="C:nuclear telomere cap complex"/>
    <property type="evidence" value="ECO:0007669"/>
    <property type="project" value="TreeGrafter"/>
</dbReference>
<dbReference type="SMART" id="SM00976">
    <property type="entry name" value="Telo_bind"/>
    <property type="match status" value="1"/>
</dbReference>
<dbReference type="InterPro" id="IPR012340">
    <property type="entry name" value="NA-bd_OB-fold"/>
</dbReference>
<sequence length="602" mass="68217">MPLELPKGFTAIRDATQPTESINLIGVLVSHDPLRPSKGTSMFLDFTIQDDFTSGHVGGQSSISCRLFRHTADKFPKISGVGDVIILRGFKLQPFKLRMDCVGWDKQSTNMLVFPGNRIPVPSLSLPFQAGSQKLPHASTGGPLPTIPEQMAVIYVKAASTGAAQQVQQHAANNASKAKTKRAVSLIKDLQLGTFHDIRAQVVNIYYYPMGGQVELKVTDYTPNEQMFHYTDPGQEPNHSVSDRDWKGPYGFLTLNVTLYGENAIWARENIANGDYVFIRNMRVKFSGGGKLEGALHEDRENPSKVNVRHMQNRADIEEIDKRREEYEQKRGNKTAFQALQNEPKNTSAKTSKEKRQAKKEMQRAEKQAEQDALEKELREWERTRGDVNANVIGAHPGIKPSTISDIIHNPHREVQTPEKYNRYTLPFINCRHRSRVRVVDVYPPELKLFAHSKSDRKWSKPPKRESGAGDSKKEIWEWGFVLLLEDANIPRDTVSEKLRVVVNNDAAQYLLGMNAKDIVNKPTALKQLEEKLFILWGNLMELKTELRDRGTDLPLPPGDNRLQNKPFDACIEEYGAELAVTDENPFGYQRMFKLFQTKIQD</sequence>
<keyword evidence="8" id="KW-0539">Nucleus</keyword>
<dbReference type="GO" id="GO:0032210">
    <property type="term" value="P:regulation of telomere maintenance via telomerase"/>
    <property type="evidence" value="ECO:0007669"/>
    <property type="project" value="TreeGrafter"/>
</dbReference>
<dbReference type="GO" id="GO:0010521">
    <property type="term" value="F:telomerase inhibitor activity"/>
    <property type="evidence" value="ECO:0007669"/>
    <property type="project" value="TreeGrafter"/>
</dbReference>
<organism evidence="11 12">
    <name type="scientific">Alternaria panax</name>
    <dbReference type="NCBI Taxonomy" id="48097"/>
    <lineage>
        <taxon>Eukaryota</taxon>
        <taxon>Fungi</taxon>
        <taxon>Dikarya</taxon>
        <taxon>Ascomycota</taxon>
        <taxon>Pezizomycotina</taxon>
        <taxon>Dothideomycetes</taxon>
        <taxon>Pleosporomycetidae</taxon>
        <taxon>Pleosporales</taxon>
        <taxon>Pleosporineae</taxon>
        <taxon>Pleosporaceae</taxon>
        <taxon>Alternaria</taxon>
        <taxon>Alternaria sect. Panax</taxon>
    </lineage>
</organism>
<accession>A0AAD4IAS6</accession>
<dbReference type="PANTHER" id="PTHR14513:SF0">
    <property type="entry name" value="PROTECTION OF TELOMERES PROTEIN 1"/>
    <property type="match status" value="1"/>
</dbReference>
<keyword evidence="7" id="KW-0238">DNA-binding</keyword>
<dbReference type="PANTHER" id="PTHR14513">
    <property type="entry name" value="PROTECTION OF TELOMERES 1"/>
    <property type="match status" value="1"/>
</dbReference>
<dbReference type="Pfam" id="PF16686">
    <property type="entry name" value="POT1PC"/>
    <property type="match status" value="1"/>
</dbReference>
<dbReference type="Gene3D" id="2.40.50.140">
    <property type="entry name" value="Nucleic acid-binding proteins"/>
    <property type="match status" value="2"/>
</dbReference>
<dbReference type="Proteomes" id="UP001199106">
    <property type="component" value="Unassembled WGS sequence"/>
</dbReference>
<evidence type="ECO:0000256" key="8">
    <source>
        <dbReference type="ARBA" id="ARBA00023242"/>
    </source>
</evidence>
<evidence type="ECO:0000256" key="2">
    <source>
        <dbReference type="ARBA" id="ARBA00004574"/>
    </source>
</evidence>
<dbReference type="FunFam" id="2.40.50.140:FF:000303">
    <property type="entry name" value="Protection of telomeres protein 1"/>
    <property type="match status" value="1"/>
</dbReference>
<evidence type="ECO:0000256" key="9">
    <source>
        <dbReference type="SAM" id="MobiDB-lite"/>
    </source>
</evidence>
<comment type="caution">
    <text evidence="11">The sequence shown here is derived from an EMBL/GenBank/DDBJ whole genome shotgun (WGS) entry which is preliminary data.</text>
</comment>
<feature type="compositionally biased region" description="Polar residues" evidence="9">
    <location>
        <begin position="335"/>
        <end position="350"/>
    </location>
</feature>
<dbReference type="InterPro" id="IPR032042">
    <property type="entry name" value="POT1PC"/>
</dbReference>
<evidence type="ECO:0000313" key="12">
    <source>
        <dbReference type="Proteomes" id="UP001199106"/>
    </source>
</evidence>
<evidence type="ECO:0000256" key="7">
    <source>
        <dbReference type="ARBA" id="ARBA00023125"/>
    </source>
</evidence>
<dbReference type="EMBL" id="JAANER010000004">
    <property type="protein sequence ID" value="KAG9191238.1"/>
    <property type="molecule type" value="Genomic_DNA"/>
</dbReference>
<evidence type="ECO:0000256" key="1">
    <source>
        <dbReference type="ARBA" id="ARBA00004123"/>
    </source>
</evidence>
<evidence type="ECO:0000256" key="3">
    <source>
        <dbReference type="ARBA" id="ARBA00008442"/>
    </source>
</evidence>
<dbReference type="InterPro" id="IPR011564">
    <property type="entry name" value="Telomer_end-bd_POT1/Cdc13"/>
</dbReference>
<keyword evidence="5" id="KW-0158">Chromosome</keyword>
<dbReference type="GO" id="GO:0016233">
    <property type="term" value="P:telomere capping"/>
    <property type="evidence" value="ECO:0007669"/>
    <property type="project" value="TreeGrafter"/>
</dbReference>
<evidence type="ECO:0000256" key="6">
    <source>
        <dbReference type="ARBA" id="ARBA00022895"/>
    </source>
</evidence>
<evidence type="ECO:0000256" key="4">
    <source>
        <dbReference type="ARBA" id="ARBA00015253"/>
    </source>
</evidence>
<comment type="subcellular location">
    <subcellularLocation>
        <location evidence="2">Chromosome</location>
        <location evidence="2">Telomere</location>
    </subcellularLocation>
    <subcellularLocation>
        <location evidence="1">Nucleus</location>
    </subcellularLocation>
</comment>
<gene>
    <name evidence="11" type="ORF">G6011_09326</name>
</gene>
<protein>
    <recommendedName>
        <fullName evidence="4">Protection of telomeres protein 1</fullName>
    </recommendedName>
</protein>
<dbReference type="GO" id="GO:0098505">
    <property type="term" value="F:G-rich strand telomeric DNA binding"/>
    <property type="evidence" value="ECO:0007669"/>
    <property type="project" value="TreeGrafter"/>
</dbReference>
<feature type="compositionally biased region" description="Basic and acidic residues" evidence="9">
    <location>
        <begin position="351"/>
        <end position="373"/>
    </location>
</feature>